<organism evidence="1 2">
    <name type="scientific">Mikania micrantha</name>
    <name type="common">bitter vine</name>
    <dbReference type="NCBI Taxonomy" id="192012"/>
    <lineage>
        <taxon>Eukaryota</taxon>
        <taxon>Viridiplantae</taxon>
        <taxon>Streptophyta</taxon>
        <taxon>Embryophyta</taxon>
        <taxon>Tracheophyta</taxon>
        <taxon>Spermatophyta</taxon>
        <taxon>Magnoliopsida</taxon>
        <taxon>eudicotyledons</taxon>
        <taxon>Gunneridae</taxon>
        <taxon>Pentapetalae</taxon>
        <taxon>asterids</taxon>
        <taxon>campanulids</taxon>
        <taxon>Asterales</taxon>
        <taxon>Asteraceae</taxon>
        <taxon>Asteroideae</taxon>
        <taxon>Heliantheae alliance</taxon>
        <taxon>Eupatorieae</taxon>
        <taxon>Mikania</taxon>
    </lineage>
</organism>
<dbReference type="Pfam" id="PF03087">
    <property type="entry name" value="BPS1"/>
    <property type="match status" value="1"/>
</dbReference>
<dbReference type="Proteomes" id="UP000326396">
    <property type="component" value="Linkage Group LG1"/>
</dbReference>
<reference evidence="1 2" key="1">
    <citation type="submission" date="2019-05" db="EMBL/GenBank/DDBJ databases">
        <title>Mikania micrantha, genome provides insights into the molecular mechanism of rapid growth.</title>
        <authorList>
            <person name="Liu B."/>
        </authorList>
    </citation>
    <scope>NUCLEOTIDE SEQUENCE [LARGE SCALE GENOMIC DNA]</scope>
    <source>
        <strain evidence="1">NLD-2019</strain>
        <tissue evidence="1">Leaf</tissue>
    </source>
</reference>
<dbReference type="GO" id="GO:0048367">
    <property type="term" value="P:shoot system development"/>
    <property type="evidence" value="ECO:0007669"/>
    <property type="project" value="InterPro"/>
</dbReference>
<dbReference type="GO" id="GO:0048364">
    <property type="term" value="P:root development"/>
    <property type="evidence" value="ECO:0007669"/>
    <property type="project" value="InterPro"/>
</dbReference>
<dbReference type="PANTHER" id="PTHR33070:SF109">
    <property type="entry name" value="DOMAIN PROTEIN, PUTATIVE (DUF241)-RELATED"/>
    <property type="match status" value="1"/>
</dbReference>
<sequence>MVHVSSKSSAKGQVKSISLPCRSHPTTVRIEQELNTAKTAAAVAASKPSAETICSGLSQLAELYKCLDDLLNLSATRVLVSGDQNTKWVEELVEESVNLLDVCGSIRDMVTQYKEHARDLQCVLRRRKTDLGCEKSVIGYNCFRKKMKKDVKLLVGSLKQVENMIASGGSVVIGSDNHQLAAVTKAVIGVGETTVSVFESLLLFFSTPVSKPNRWSIVVSKLMHKGIVACEDQQEHAIVNEFESVVDELLQMLCKNESSTQQEKMQIAKCRLETLETQLECMETGLECMFRQLIRTRATLLNIMSL</sequence>
<evidence type="ECO:0000313" key="1">
    <source>
        <dbReference type="EMBL" id="KAD7479101.1"/>
    </source>
</evidence>
<evidence type="ECO:0000313" key="2">
    <source>
        <dbReference type="Proteomes" id="UP000326396"/>
    </source>
</evidence>
<keyword evidence="2" id="KW-1185">Reference proteome</keyword>
<dbReference type="EMBL" id="SZYD01000001">
    <property type="protein sequence ID" value="KAD7479101.1"/>
    <property type="molecule type" value="Genomic_DNA"/>
</dbReference>
<accession>A0A5N6Q574</accession>
<comment type="caution">
    <text evidence="1">The sequence shown here is derived from an EMBL/GenBank/DDBJ whole genome shotgun (WGS) entry which is preliminary data.</text>
</comment>
<dbReference type="OrthoDB" id="1701699at2759"/>
<protein>
    <submittedName>
        <fullName evidence="1">Uncharacterized protein</fullName>
    </submittedName>
</protein>
<dbReference type="PANTHER" id="PTHR33070">
    <property type="entry name" value="OS06G0725500 PROTEIN"/>
    <property type="match status" value="1"/>
</dbReference>
<name>A0A5N6Q574_9ASTR</name>
<dbReference type="InterPro" id="IPR004320">
    <property type="entry name" value="BPS1_pln"/>
</dbReference>
<dbReference type="AlphaFoldDB" id="A0A5N6Q574"/>
<gene>
    <name evidence="1" type="ORF">E3N88_02237</name>
</gene>
<proteinExistence type="predicted"/>